<keyword evidence="3" id="KW-1185">Reference proteome</keyword>
<evidence type="ECO:0000313" key="3">
    <source>
        <dbReference type="Proteomes" id="UP000789405"/>
    </source>
</evidence>
<feature type="region of interest" description="Disordered" evidence="1">
    <location>
        <begin position="1"/>
        <end position="35"/>
    </location>
</feature>
<feature type="compositionally biased region" description="Basic and acidic residues" evidence="1">
    <location>
        <begin position="1"/>
        <end position="14"/>
    </location>
</feature>
<comment type="caution">
    <text evidence="2">The sequence shown here is derived from an EMBL/GenBank/DDBJ whole genome shotgun (WGS) entry which is preliminary data.</text>
</comment>
<proteinExistence type="predicted"/>
<organism evidence="2 3">
    <name type="scientific">Dentiscutata erythropus</name>
    <dbReference type="NCBI Taxonomy" id="1348616"/>
    <lineage>
        <taxon>Eukaryota</taxon>
        <taxon>Fungi</taxon>
        <taxon>Fungi incertae sedis</taxon>
        <taxon>Mucoromycota</taxon>
        <taxon>Glomeromycotina</taxon>
        <taxon>Glomeromycetes</taxon>
        <taxon>Diversisporales</taxon>
        <taxon>Gigasporaceae</taxon>
        <taxon>Dentiscutata</taxon>
    </lineage>
</organism>
<dbReference type="AlphaFoldDB" id="A0A9N9EZF7"/>
<name>A0A9N9EZF7_9GLOM</name>
<dbReference type="Proteomes" id="UP000789405">
    <property type="component" value="Unassembled WGS sequence"/>
</dbReference>
<gene>
    <name evidence="2" type="ORF">DERYTH_LOCUS2820</name>
</gene>
<evidence type="ECO:0000313" key="2">
    <source>
        <dbReference type="EMBL" id="CAG8499381.1"/>
    </source>
</evidence>
<reference evidence="2" key="1">
    <citation type="submission" date="2021-06" db="EMBL/GenBank/DDBJ databases">
        <authorList>
            <person name="Kallberg Y."/>
            <person name="Tangrot J."/>
            <person name="Rosling A."/>
        </authorList>
    </citation>
    <scope>NUCLEOTIDE SEQUENCE</scope>
    <source>
        <strain evidence="2">MA453B</strain>
    </source>
</reference>
<accession>A0A9N9EZF7</accession>
<evidence type="ECO:0000256" key="1">
    <source>
        <dbReference type="SAM" id="MobiDB-lite"/>
    </source>
</evidence>
<sequence length="146" mass="17441">MMKKNEEEQPHLPEQKTLVAPAELKEEVEEEELTNNEIERKRCYQNLLTELALEIRIEITWMIVNGYQNEPTNSSNTEKELEFEDSSDDGYKDTGYSYYNPHLGSNHCWWNTNEDKELFSEFTANLESSKWLPEFDDYINWNYNNL</sequence>
<protein>
    <submittedName>
        <fullName evidence="2">25921_t:CDS:1</fullName>
    </submittedName>
</protein>
<dbReference type="EMBL" id="CAJVPY010000932">
    <property type="protein sequence ID" value="CAG8499381.1"/>
    <property type="molecule type" value="Genomic_DNA"/>
</dbReference>
<feature type="region of interest" description="Disordered" evidence="1">
    <location>
        <begin position="68"/>
        <end position="91"/>
    </location>
</feature>